<dbReference type="RefSeq" id="WP_173133464.1">
    <property type="nucleotide sequence ID" value="NZ_JABRWJ010000013.1"/>
</dbReference>
<gene>
    <name evidence="1" type="ORF">HLB44_32470</name>
</gene>
<dbReference type="Gene3D" id="3.40.630.100">
    <property type="entry name" value="Poly-gamma-glutamate hydrolase, zinc-binding motif"/>
    <property type="match status" value="1"/>
</dbReference>
<dbReference type="Pfam" id="PF05908">
    <property type="entry name" value="Gamma_PGA_hydro"/>
    <property type="match status" value="1"/>
</dbReference>
<organism evidence="1 2">
    <name type="scientific">Pseudaquabacterium terrae</name>
    <dbReference type="NCBI Taxonomy" id="2732868"/>
    <lineage>
        <taxon>Bacteria</taxon>
        <taxon>Pseudomonadati</taxon>
        <taxon>Pseudomonadota</taxon>
        <taxon>Betaproteobacteria</taxon>
        <taxon>Burkholderiales</taxon>
        <taxon>Sphaerotilaceae</taxon>
        <taxon>Pseudaquabacterium</taxon>
    </lineage>
</organism>
<reference evidence="1 2" key="1">
    <citation type="submission" date="2020-05" db="EMBL/GenBank/DDBJ databases">
        <title>Aquincola sp. isolate from soil.</title>
        <authorList>
            <person name="Han J."/>
            <person name="Kim D.-U."/>
        </authorList>
    </citation>
    <scope>NUCLEOTIDE SEQUENCE [LARGE SCALE GENOMIC DNA]</scope>
    <source>
        <strain evidence="1 2">S2</strain>
    </source>
</reference>
<keyword evidence="1" id="KW-0378">Hydrolase</keyword>
<evidence type="ECO:0000313" key="1">
    <source>
        <dbReference type="EMBL" id="NRF71713.1"/>
    </source>
</evidence>
<comment type="caution">
    <text evidence="1">The sequence shown here is derived from an EMBL/GenBank/DDBJ whole genome shotgun (WGS) entry which is preliminary data.</text>
</comment>
<evidence type="ECO:0000313" key="2">
    <source>
        <dbReference type="Proteomes" id="UP000737171"/>
    </source>
</evidence>
<dbReference type="InterPro" id="IPR038128">
    <property type="entry name" value="Gamma_PGA_hydro_sf"/>
</dbReference>
<protein>
    <submittedName>
        <fullName evidence="1">Poly-gamma-glutamate hydrolase family protein</fullName>
    </submittedName>
</protein>
<keyword evidence="2" id="KW-1185">Reference proteome</keyword>
<dbReference type="InterPro" id="IPR008585">
    <property type="entry name" value="Gamma_PGA_hydro"/>
</dbReference>
<proteinExistence type="predicted"/>
<sequence length="203" mass="21601">MPRRLAKDLASFADLAADYEADKDYRIVQVPRPESSTAVLAPHGGGIQAHTSDIARAIAGAEFGLYLFEGLLRAGNFTSLRLRGDRFDEPGCLQMLQACDRVVSVHGLGSPGEVVLLSGRDLALRAAMAQRLVAAGLTVEDAPARLSGSDPNHVCNRGRSGAGVLLEISMDLRRSVRRTVLVRAVREALLSGATGASEVFPPR</sequence>
<name>A0ABX2ESV4_9BURK</name>
<dbReference type="EMBL" id="JABRWJ010000013">
    <property type="protein sequence ID" value="NRF71713.1"/>
    <property type="molecule type" value="Genomic_DNA"/>
</dbReference>
<dbReference type="GO" id="GO:0016787">
    <property type="term" value="F:hydrolase activity"/>
    <property type="evidence" value="ECO:0007669"/>
    <property type="project" value="UniProtKB-KW"/>
</dbReference>
<accession>A0ABX2ESV4</accession>
<dbReference type="Proteomes" id="UP000737171">
    <property type="component" value="Unassembled WGS sequence"/>
</dbReference>